<dbReference type="PANTHER" id="PTHR43463">
    <property type="entry name" value="NICOTINATE-NUCLEOTIDE--DIMETHYLBENZIMIDAZOLE PHOSPHORIBOSYLTRANSFERASE"/>
    <property type="match status" value="1"/>
</dbReference>
<evidence type="ECO:0000256" key="9">
    <source>
        <dbReference type="ARBA" id="ARBA00047340"/>
    </source>
</evidence>
<dbReference type="CDD" id="cd02439">
    <property type="entry name" value="DMB-PRT_CobT"/>
    <property type="match status" value="1"/>
</dbReference>
<dbReference type="Pfam" id="PF02277">
    <property type="entry name" value="DBI_PRT"/>
    <property type="match status" value="1"/>
</dbReference>
<organism evidence="11 12">
    <name type="scientific">Vibrio thalassae</name>
    <dbReference type="NCBI Taxonomy" id="1243014"/>
    <lineage>
        <taxon>Bacteria</taxon>
        <taxon>Pseudomonadati</taxon>
        <taxon>Pseudomonadota</taxon>
        <taxon>Gammaproteobacteria</taxon>
        <taxon>Vibrionales</taxon>
        <taxon>Vibrionaceae</taxon>
        <taxon>Vibrio</taxon>
    </lineage>
</organism>
<comment type="catalytic activity">
    <reaction evidence="9 10">
        <text>5,6-dimethylbenzimidazole + nicotinate beta-D-ribonucleotide = alpha-ribazole 5'-phosphate + nicotinate + H(+)</text>
        <dbReference type="Rhea" id="RHEA:11196"/>
        <dbReference type="ChEBI" id="CHEBI:15378"/>
        <dbReference type="ChEBI" id="CHEBI:15890"/>
        <dbReference type="ChEBI" id="CHEBI:32544"/>
        <dbReference type="ChEBI" id="CHEBI:57502"/>
        <dbReference type="ChEBI" id="CHEBI:57918"/>
        <dbReference type="EC" id="2.4.2.21"/>
    </reaction>
</comment>
<gene>
    <name evidence="10 11" type="primary">cobT</name>
    <name evidence="11" type="ORF">VTH8203_01226</name>
</gene>
<dbReference type="PANTHER" id="PTHR43463:SF1">
    <property type="entry name" value="NICOTINATE-NUCLEOTIDE--DIMETHYLBENZIMIDAZOLE PHOSPHORIBOSYLTRANSFERASE"/>
    <property type="match status" value="1"/>
</dbReference>
<evidence type="ECO:0000256" key="5">
    <source>
        <dbReference type="ARBA" id="ARBA00022573"/>
    </source>
</evidence>
<evidence type="ECO:0000256" key="2">
    <source>
        <dbReference type="ARBA" id="ARBA00007110"/>
    </source>
</evidence>
<dbReference type="EMBL" id="OANU01000011">
    <property type="protein sequence ID" value="SNX47611.1"/>
    <property type="molecule type" value="Genomic_DNA"/>
</dbReference>
<name>A0A240EGG4_9VIBR</name>
<dbReference type="EC" id="2.4.2.21" evidence="3 10"/>
<dbReference type="AlphaFoldDB" id="A0A240EGG4"/>
<dbReference type="UniPathway" id="UPA00061">
    <property type="reaction ID" value="UER00516"/>
</dbReference>
<dbReference type="InterPro" id="IPR003200">
    <property type="entry name" value="Nict_dMeBzImd_PRibTrfase"/>
</dbReference>
<protein>
    <recommendedName>
        <fullName evidence="4 10">Nicotinate-nucleotide--dimethylbenzimidazole phosphoribosyltransferase</fullName>
        <shortName evidence="10">NN:DBI PRT</shortName>
        <ecNumber evidence="3 10">2.4.2.21</ecNumber>
    </recommendedName>
    <alternativeName>
        <fullName evidence="8 10">N(1)-alpha-phosphoribosyltransferase</fullName>
    </alternativeName>
</protein>
<dbReference type="InterPro" id="IPR017846">
    <property type="entry name" value="Nict_dMeBzImd_PRibTrfase_bact"/>
</dbReference>
<dbReference type="Proteomes" id="UP000219336">
    <property type="component" value="Unassembled WGS sequence"/>
</dbReference>
<dbReference type="Gene3D" id="1.10.1610.10">
    <property type="match status" value="1"/>
</dbReference>
<dbReference type="Gene3D" id="3.40.50.10210">
    <property type="match status" value="1"/>
</dbReference>
<evidence type="ECO:0000256" key="6">
    <source>
        <dbReference type="ARBA" id="ARBA00022676"/>
    </source>
</evidence>
<dbReference type="NCBIfam" id="TIGR03160">
    <property type="entry name" value="cobT_DBIPRT"/>
    <property type="match status" value="1"/>
</dbReference>
<accession>A0A240EGG4</accession>
<evidence type="ECO:0000256" key="8">
    <source>
        <dbReference type="ARBA" id="ARBA00030686"/>
    </source>
</evidence>
<dbReference type="GO" id="GO:0008939">
    <property type="term" value="F:nicotinate-nucleotide-dimethylbenzimidazole phosphoribosyltransferase activity"/>
    <property type="evidence" value="ECO:0007669"/>
    <property type="project" value="UniProtKB-UniRule"/>
</dbReference>
<dbReference type="OrthoDB" id="9781491at2"/>
<dbReference type="RefSeq" id="WP_096992869.1">
    <property type="nucleotide sequence ID" value="NZ_JBHSII010000001.1"/>
</dbReference>
<dbReference type="HAMAP" id="MF_00230">
    <property type="entry name" value="CobT"/>
    <property type="match status" value="1"/>
</dbReference>
<reference evidence="12" key="1">
    <citation type="submission" date="2016-06" db="EMBL/GenBank/DDBJ databases">
        <authorList>
            <person name="Rodrigo-Torres L."/>
            <person name="Arahal R.D."/>
            <person name="Lucena T."/>
        </authorList>
    </citation>
    <scope>NUCLEOTIDE SEQUENCE [LARGE SCALE GENOMIC DNA]</scope>
    <source>
        <strain evidence="12">CECT8203</strain>
    </source>
</reference>
<sequence length="342" mass="35665">MLVNTFDRSIQNRIDQKTKPVGALGKLETLAFQLAKIQSVASGQLATHIDVSNPIVIVFAGDHGVAAQGVSIAPSAVTQQMVMNFLAGGAAINCFCRANDIAFNVVDCGMLESVSDSSGTLLSSRLGDGTDDFSSQPAMTLEQVTKGIDAGRNIIASKIESGVNLLMFGEMGIGNTSSAAALLSAITELPVEQSVGLGTGINADQLALKLALVQRGVDRAQGKSVTEILSHVGGFEIVHMVGGFLEASKRQIPVLVDGFIVSVAALIAAKLDPSVDDVLLFSHTSQESAHHYVLEQFDAKPLLDLSLRLGEGTGAALAYPIIKCAAEFYNSMASFDSAGVTV</sequence>
<feature type="active site" description="Proton acceptor" evidence="10">
    <location>
        <position position="311"/>
    </location>
</feature>
<evidence type="ECO:0000256" key="3">
    <source>
        <dbReference type="ARBA" id="ARBA00011991"/>
    </source>
</evidence>
<evidence type="ECO:0000256" key="1">
    <source>
        <dbReference type="ARBA" id="ARBA00005049"/>
    </source>
</evidence>
<keyword evidence="12" id="KW-1185">Reference proteome</keyword>
<evidence type="ECO:0000313" key="12">
    <source>
        <dbReference type="Proteomes" id="UP000219336"/>
    </source>
</evidence>
<keyword evidence="7 10" id="KW-0808">Transferase</keyword>
<dbReference type="NCBIfam" id="NF000996">
    <property type="entry name" value="PRK00105.1"/>
    <property type="match status" value="1"/>
</dbReference>
<comment type="function">
    <text evidence="10">Catalyzes the synthesis of alpha-ribazole-5'-phosphate from nicotinate mononucleotide (NAMN) and 5,6-dimethylbenzimidazole (DMB).</text>
</comment>
<evidence type="ECO:0000256" key="10">
    <source>
        <dbReference type="HAMAP-Rule" id="MF_00230"/>
    </source>
</evidence>
<comment type="pathway">
    <text evidence="1 10">Nucleoside biosynthesis; alpha-ribazole biosynthesis; alpha-ribazole from 5,6-dimethylbenzimidazole: step 1/2.</text>
</comment>
<keyword evidence="5 10" id="KW-0169">Cobalamin biosynthesis</keyword>
<comment type="similarity">
    <text evidence="2 10">Belongs to the CobT family.</text>
</comment>
<evidence type="ECO:0000256" key="7">
    <source>
        <dbReference type="ARBA" id="ARBA00022679"/>
    </source>
</evidence>
<keyword evidence="6 10" id="KW-0328">Glycosyltransferase</keyword>
<evidence type="ECO:0000313" key="11">
    <source>
        <dbReference type="EMBL" id="SNX47611.1"/>
    </source>
</evidence>
<dbReference type="GO" id="GO:0009236">
    <property type="term" value="P:cobalamin biosynthetic process"/>
    <property type="evidence" value="ECO:0007669"/>
    <property type="project" value="UniProtKB-UniRule"/>
</dbReference>
<dbReference type="FunFam" id="3.40.50.10210:FF:000001">
    <property type="entry name" value="Nicotinate-nucleotide--dimethylbenzimidazole phosphoribosyltransferase"/>
    <property type="match status" value="1"/>
</dbReference>
<evidence type="ECO:0000256" key="4">
    <source>
        <dbReference type="ARBA" id="ARBA00015486"/>
    </source>
</evidence>
<dbReference type="SUPFAM" id="SSF52733">
    <property type="entry name" value="Nicotinate mononucleotide:5,6-dimethylbenzimidazole phosphoribosyltransferase (CobT)"/>
    <property type="match status" value="1"/>
</dbReference>
<dbReference type="InterPro" id="IPR023195">
    <property type="entry name" value="Nict_dMeBzImd_PRibTrfase_N"/>
</dbReference>
<dbReference type="InterPro" id="IPR036087">
    <property type="entry name" value="Nict_dMeBzImd_PRibTrfase_sf"/>
</dbReference>
<proteinExistence type="inferred from homology"/>